<evidence type="ECO:0000313" key="2">
    <source>
        <dbReference type="Proteomes" id="UP000248326"/>
    </source>
</evidence>
<keyword evidence="2" id="KW-1185">Reference proteome</keyword>
<name>A0A318S4L3_9DEIO</name>
<dbReference type="AlphaFoldDB" id="A0A318S4L3"/>
<organism evidence="1 2">
    <name type="scientific">Deinococcus yavapaiensis KR-236</name>
    <dbReference type="NCBI Taxonomy" id="694435"/>
    <lineage>
        <taxon>Bacteria</taxon>
        <taxon>Thermotogati</taxon>
        <taxon>Deinococcota</taxon>
        <taxon>Deinococci</taxon>
        <taxon>Deinococcales</taxon>
        <taxon>Deinococcaceae</taxon>
        <taxon>Deinococcus</taxon>
    </lineage>
</organism>
<accession>A0A318S4L3</accession>
<dbReference type="RefSeq" id="WP_110889036.1">
    <property type="nucleotide sequence ID" value="NZ_QJSX01000036.1"/>
</dbReference>
<comment type="caution">
    <text evidence="1">The sequence shown here is derived from an EMBL/GenBank/DDBJ whole genome shotgun (WGS) entry which is preliminary data.</text>
</comment>
<proteinExistence type="predicted"/>
<evidence type="ECO:0000313" key="1">
    <source>
        <dbReference type="EMBL" id="PYE47924.1"/>
    </source>
</evidence>
<reference evidence="1 2" key="1">
    <citation type="submission" date="2018-06" db="EMBL/GenBank/DDBJ databases">
        <title>Genomic Encyclopedia of Type Strains, Phase IV (KMG-IV): sequencing the most valuable type-strain genomes for metagenomic binning, comparative biology and taxonomic classification.</title>
        <authorList>
            <person name="Goeker M."/>
        </authorList>
    </citation>
    <scope>NUCLEOTIDE SEQUENCE [LARGE SCALE GENOMIC DNA]</scope>
    <source>
        <strain evidence="1 2">DSM 18048</strain>
    </source>
</reference>
<dbReference type="EMBL" id="QJSX01000036">
    <property type="protein sequence ID" value="PYE47924.1"/>
    <property type="molecule type" value="Genomic_DNA"/>
</dbReference>
<gene>
    <name evidence="1" type="ORF">DES52_1362</name>
</gene>
<sequence length="103" mass="11242">MDELQPLNSERELYTGGRVYVASFYTPAYTDFASNAEVRFARAQTPSDAFVRLSVYINAGKIEGGAMTLIEESAWKVPCSVGQPIPGDVCTCCGERLRRVGQG</sequence>
<dbReference type="Proteomes" id="UP000248326">
    <property type="component" value="Unassembled WGS sequence"/>
</dbReference>
<protein>
    <submittedName>
        <fullName evidence="1">Uncharacterized protein</fullName>
    </submittedName>
</protein>